<proteinExistence type="predicted"/>
<comment type="caution">
    <text evidence="1">The sequence shown here is derived from an EMBL/GenBank/DDBJ whole genome shotgun (WGS) entry which is preliminary data.</text>
</comment>
<dbReference type="RefSeq" id="WP_209406744.1">
    <property type="nucleotide sequence ID" value="NZ_JAGIYQ010000011.1"/>
</dbReference>
<accession>A0A940NRW2</accession>
<organism evidence="1 2">
    <name type="scientific">Gottfriedia endophytica</name>
    <dbReference type="NCBI Taxonomy" id="2820819"/>
    <lineage>
        <taxon>Bacteria</taxon>
        <taxon>Bacillati</taxon>
        <taxon>Bacillota</taxon>
        <taxon>Bacilli</taxon>
        <taxon>Bacillales</taxon>
        <taxon>Bacillaceae</taxon>
        <taxon>Gottfriedia</taxon>
    </lineage>
</organism>
<sequence>MKLVLDAVKSDFPDYRIINIKEVGFPILKKTVICLATLYKGLPVVMDFTLKLLNQSYDTKQISEMLSIDEELIKNAVFDLELNNMYDLKTQKLTDDGRKYISNNKYEQLHRVELPISVDGFTGFIKKSRSYITNKNAKSINLNTLEPIIDKKNNSIIHGQIIKKILEEYIKESNSEYEGQLVEMVSVNEKPTEYKKYYIVVIEDLDSNSRLVVYDRNTKVNYFDSELINADEIGIKIFSDNTINSFIENVNDMENKELEPYDEIYNILDYDYYNRDFSSVYFSIPMIEAYELNEVWINNLERYLKRKRNVMIKFTGSCYPTTNIKNKIFKIIELSNKYNNLKLHHNIDYEYAIVILNNNFGYIDRIAKYDLNFRNNPTCVSHNIFKLNNFKTIEETLGLETGNELIKPLNNLNELKGLIKNIVDAAKSLDSEMEDYYGMGWLDNGQFLNEYNFENIKLANNEKSYSNFSKDLNASMVELIDRRGKELGIIQYFHRDFKNNFPKLQYALDRLRVYRNSMQHNNLDSQNLNRYINYLKSDLNGSFPEFCANGYLILQTVILKEIFDAIIETSKDLRMVSNT</sequence>
<name>A0A940NRW2_9BACI</name>
<dbReference type="AlphaFoldDB" id="A0A940NRW2"/>
<dbReference type="Proteomes" id="UP000682134">
    <property type="component" value="Unassembled WGS sequence"/>
</dbReference>
<protein>
    <submittedName>
        <fullName evidence="1">Uncharacterized protein</fullName>
    </submittedName>
</protein>
<evidence type="ECO:0000313" key="1">
    <source>
        <dbReference type="EMBL" id="MBP0726398.1"/>
    </source>
</evidence>
<evidence type="ECO:0000313" key="2">
    <source>
        <dbReference type="Proteomes" id="UP000682134"/>
    </source>
</evidence>
<dbReference type="EMBL" id="JAGIYQ010000011">
    <property type="protein sequence ID" value="MBP0726398.1"/>
    <property type="molecule type" value="Genomic_DNA"/>
</dbReference>
<reference evidence="1" key="1">
    <citation type="submission" date="2021-04" db="EMBL/GenBank/DDBJ databases">
        <title>Genome seq and assembly of Bacillus sp.</title>
        <authorList>
            <person name="Chhetri G."/>
        </authorList>
    </citation>
    <scope>NUCLEOTIDE SEQUENCE</scope>
    <source>
        <strain evidence="1">RG28</strain>
    </source>
</reference>
<keyword evidence="2" id="KW-1185">Reference proteome</keyword>
<gene>
    <name evidence="1" type="ORF">J5Y03_14645</name>
</gene>